<dbReference type="RefSeq" id="WP_148364441.1">
    <property type="nucleotide sequence ID" value="NZ_JARZAK010000005.1"/>
</dbReference>
<dbReference type="Proteomes" id="UP001292913">
    <property type="component" value="Unassembled WGS sequence"/>
</dbReference>
<gene>
    <name evidence="1" type="ORF">QHG74_10195</name>
</gene>
<name>A0ABU5HPI8_9BACE</name>
<protein>
    <recommendedName>
        <fullName evidence="3">Transposase</fullName>
    </recommendedName>
</protein>
<keyword evidence="2" id="KW-1185">Reference proteome</keyword>
<comment type="caution">
    <text evidence="1">The sequence shown here is derived from an EMBL/GenBank/DDBJ whole genome shotgun (WGS) entry which is preliminary data.</text>
</comment>
<dbReference type="EMBL" id="JARZAK010000005">
    <property type="protein sequence ID" value="MDY7258088.1"/>
    <property type="molecule type" value="Genomic_DNA"/>
</dbReference>
<proteinExistence type="predicted"/>
<reference evidence="1 2" key="1">
    <citation type="submission" date="2023-04" db="EMBL/GenBank/DDBJ databases">
        <title>Bacteroides pacosi sp. nov., isolated from the fecal material of an alpaca.</title>
        <authorList>
            <person name="Miller S."/>
            <person name="Hendry M."/>
            <person name="King J."/>
            <person name="Sankaranarayanan K."/>
            <person name="Lawson P.A."/>
        </authorList>
    </citation>
    <scope>NUCLEOTIDE SEQUENCE [LARGE SCALE GENOMIC DNA]</scope>
    <source>
        <strain evidence="1 2">A2-P53</strain>
    </source>
</reference>
<evidence type="ECO:0008006" key="3">
    <source>
        <dbReference type="Google" id="ProtNLM"/>
    </source>
</evidence>
<evidence type="ECO:0000313" key="1">
    <source>
        <dbReference type="EMBL" id="MDY7258088.1"/>
    </source>
</evidence>
<organism evidence="1 2">
    <name type="scientific">Bacteroides vicugnae</name>
    <dbReference type="NCBI Taxonomy" id="3037989"/>
    <lineage>
        <taxon>Bacteria</taxon>
        <taxon>Pseudomonadati</taxon>
        <taxon>Bacteroidota</taxon>
        <taxon>Bacteroidia</taxon>
        <taxon>Bacteroidales</taxon>
        <taxon>Bacteroidaceae</taxon>
        <taxon>Bacteroides</taxon>
    </lineage>
</organism>
<sequence>MEKLRKRNIKTSFVYIFVNENKSIDNSKSAESVTDDGVITYTDGNKSSKPKYGRSCKMDLLVMNLI</sequence>
<accession>A0ABU5HPI8</accession>
<evidence type="ECO:0000313" key="2">
    <source>
        <dbReference type="Proteomes" id="UP001292913"/>
    </source>
</evidence>